<accession>A0A7M7KBT8</accession>
<feature type="compositionally biased region" description="Polar residues" evidence="15">
    <location>
        <begin position="45"/>
        <end position="55"/>
    </location>
</feature>
<evidence type="ECO:0000256" key="7">
    <source>
        <dbReference type="ARBA" id="ARBA00023002"/>
    </source>
</evidence>
<keyword evidence="5" id="KW-0156">Chromatin regulator</keyword>
<comment type="function">
    <text evidence="12">Oxygenase that can act as both a histone lysine demethylase and a ribosomal histidine hydroxylase. Specifically demethylates 'Lys-4' (H3K4me) and 'Lys-36' (H3K36me) of histone H3, thereby playing a central role in histone code.</text>
</comment>
<keyword evidence="11 14" id="KW-0539">Nucleus</keyword>
<feature type="region of interest" description="Disordered" evidence="15">
    <location>
        <begin position="1"/>
        <end position="80"/>
    </location>
</feature>
<name>A0A7M7KBT8_VARDE</name>
<dbReference type="GO" id="GO:0005506">
    <property type="term" value="F:iron ion binding"/>
    <property type="evidence" value="ECO:0007669"/>
    <property type="project" value="UniProtKB-UniRule"/>
</dbReference>
<dbReference type="Gene3D" id="3.90.930.40">
    <property type="match status" value="1"/>
</dbReference>
<dbReference type="Pfam" id="PF08007">
    <property type="entry name" value="JmjC_2"/>
    <property type="match status" value="1"/>
</dbReference>
<comment type="catalytic activity">
    <reaction evidence="13 14">
        <text>N(6),N(6)-dimethyl-L-lysyl(36)-[histone H3] + 2 2-oxoglutarate + 2 O2 = L-lysyl(36)-[histone H3] + 2 formaldehyde + 2 succinate + 2 CO2</text>
        <dbReference type="Rhea" id="RHEA:42032"/>
        <dbReference type="Rhea" id="RHEA-COMP:9785"/>
        <dbReference type="Rhea" id="RHEA-COMP:9787"/>
        <dbReference type="ChEBI" id="CHEBI:15379"/>
        <dbReference type="ChEBI" id="CHEBI:16526"/>
        <dbReference type="ChEBI" id="CHEBI:16810"/>
        <dbReference type="ChEBI" id="CHEBI:16842"/>
        <dbReference type="ChEBI" id="CHEBI:29969"/>
        <dbReference type="ChEBI" id="CHEBI:30031"/>
        <dbReference type="ChEBI" id="CHEBI:61976"/>
        <dbReference type="EC" id="1.14.11.27"/>
    </reaction>
</comment>
<evidence type="ECO:0000256" key="10">
    <source>
        <dbReference type="ARBA" id="ARBA00023163"/>
    </source>
</evidence>
<dbReference type="InterPro" id="IPR039994">
    <property type="entry name" value="NO66-like"/>
</dbReference>
<dbReference type="InterPro" id="IPR003347">
    <property type="entry name" value="JmjC_dom"/>
</dbReference>
<feature type="compositionally biased region" description="Basic residues" evidence="15">
    <location>
        <begin position="9"/>
        <end position="21"/>
    </location>
</feature>
<dbReference type="EC" id="1.14.11.27" evidence="14"/>
<dbReference type="Pfam" id="PF21233">
    <property type="entry name" value="WHD_RIOX1"/>
    <property type="match status" value="1"/>
</dbReference>
<evidence type="ECO:0000256" key="14">
    <source>
        <dbReference type="RuleBase" id="RU366061"/>
    </source>
</evidence>
<organism evidence="17 18">
    <name type="scientific">Varroa destructor</name>
    <name type="common">Honeybee mite</name>
    <dbReference type="NCBI Taxonomy" id="109461"/>
    <lineage>
        <taxon>Eukaryota</taxon>
        <taxon>Metazoa</taxon>
        <taxon>Ecdysozoa</taxon>
        <taxon>Arthropoda</taxon>
        <taxon>Chelicerata</taxon>
        <taxon>Arachnida</taxon>
        <taxon>Acari</taxon>
        <taxon>Parasitiformes</taxon>
        <taxon>Mesostigmata</taxon>
        <taxon>Gamasina</taxon>
        <taxon>Dermanyssoidea</taxon>
        <taxon>Varroidae</taxon>
        <taxon>Varroa</taxon>
    </lineage>
</organism>
<keyword evidence="3" id="KW-0678">Repressor</keyword>
<proteinExistence type="inferred from homology"/>
<evidence type="ECO:0000256" key="3">
    <source>
        <dbReference type="ARBA" id="ARBA00022491"/>
    </source>
</evidence>
<dbReference type="Gene3D" id="2.60.120.650">
    <property type="entry name" value="Cupin"/>
    <property type="match status" value="1"/>
</dbReference>
<dbReference type="RefSeq" id="XP_022663888.1">
    <property type="nucleotide sequence ID" value="XM_022808153.1"/>
</dbReference>
<evidence type="ECO:0000256" key="5">
    <source>
        <dbReference type="ARBA" id="ARBA00022853"/>
    </source>
</evidence>
<dbReference type="GO" id="GO:0140680">
    <property type="term" value="F:histone H3K36me/H3K36me2 demethylase activity"/>
    <property type="evidence" value="ECO:0007669"/>
    <property type="project" value="UniProtKB-EC"/>
</dbReference>
<dbReference type="GO" id="GO:0032453">
    <property type="term" value="F:histone H3K4 demethylase activity"/>
    <property type="evidence" value="ECO:0007669"/>
    <property type="project" value="TreeGrafter"/>
</dbReference>
<keyword evidence="18" id="KW-1185">Reference proteome</keyword>
<evidence type="ECO:0000313" key="17">
    <source>
        <dbReference type="EnsemblMetazoa" id="XP_022663888"/>
    </source>
</evidence>
<dbReference type="Gene3D" id="1.10.10.1500">
    <property type="entry name" value="JmjC domain-containing ribosomal oxygenase (ROX), dimer domain"/>
    <property type="match status" value="1"/>
</dbReference>
<dbReference type="KEGG" id="vde:111251512"/>
<dbReference type="InterPro" id="IPR049043">
    <property type="entry name" value="WHD_RIOX1"/>
</dbReference>
<keyword evidence="4 14" id="KW-0479">Metal-binding</keyword>
<evidence type="ECO:0000256" key="9">
    <source>
        <dbReference type="ARBA" id="ARBA00023015"/>
    </source>
</evidence>
<dbReference type="GeneID" id="111251512"/>
<dbReference type="InParanoid" id="A0A7M7KBT8"/>
<evidence type="ECO:0000256" key="15">
    <source>
        <dbReference type="SAM" id="MobiDB-lite"/>
    </source>
</evidence>
<evidence type="ECO:0000313" key="18">
    <source>
        <dbReference type="Proteomes" id="UP000594260"/>
    </source>
</evidence>
<keyword evidence="10 14" id="KW-0804">Transcription</keyword>
<dbReference type="GO" id="GO:0005730">
    <property type="term" value="C:nucleolus"/>
    <property type="evidence" value="ECO:0007669"/>
    <property type="project" value="TreeGrafter"/>
</dbReference>
<evidence type="ECO:0000256" key="13">
    <source>
        <dbReference type="ARBA" id="ARBA00047915"/>
    </source>
</evidence>
<evidence type="ECO:0000256" key="4">
    <source>
        <dbReference type="ARBA" id="ARBA00022723"/>
    </source>
</evidence>
<feature type="domain" description="JmjC" evidence="16">
    <location>
        <begin position="202"/>
        <end position="347"/>
    </location>
</feature>
<sequence>MDGLGSNAKHLKKRLKKKQNTGKKASLTKVAHNEARKIAKLKAKNSMSIGSNGQEDSCHQSGIVKAKRNTSRPSLASASREVASARSSIIEGEGNVSSDFMSKQSSFERAKAAFSWMIAPVQRESFYSEYFEKKAFVVKHKDPAYYKQLFSTNNLDDLMHNHDLYFGKNIDITSYVDSKRETHNPEGRAVPAQVWSMYNDGCSVRLLNPQTFVGSVHTLCYTLAEEFSSFVGANVYLTPPNTQGFAPHWDDIDAFVLQLEGRKHWKVYAPRCPEEELPLNSSKNLERHELGELILETVLETGDLLYMPRGFIHEAQSSPDTHSLHITISANQHNTWSDFFKLMLPGALQVATEEDLEFRRTMPRDYLRTMGIMYSDSRSAARDKFLEMASKLFDKLVDCAPIDAAVDQMAKNFIHDSLPPVLPAAEQKMSAAQKAKWNNGKPPLVELNAEAEVRILSRTACRIVTEGDMVNMYYINDNTKTYREHDEPFSIELTPLEANVIEFLLTQYPKYIRIKDLPYEGSIDDKVELAIMLFQKGLLLAK</sequence>
<keyword evidence="9 14" id="KW-0805">Transcription regulation</keyword>
<evidence type="ECO:0000256" key="1">
    <source>
        <dbReference type="ARBA" id="ARBA00004123"/>
    </source>
</evidence>
<dbReference type="AlphaFoldDB" id="A0A7M7KBT8"/>
<evidence type="ECO:0000259" key="16">
    <source>
        <dbReference type="PROSITE" id="PS51184"/>
    </source>
</evidence>
<evidence type="ECO:0000256" key="8">
    <source>
        <dbReference type="ARBA" id="ARBA00023004"/>
    </source>
</evidence>
<keyword evidence="7 14" id="KW-0560">Oxidoreductase</keyword>
<protein>
    <recommendedName>
        <fullName evidence="14">Bifunctional lysine-specific demethylase and histidyl-hydroxylase</fullName>
        <ecNumber evidence="14">1.14.11.27</ecNumber>
    </recommendedName>
</protein>
<evidence type="ECO:0000256" key="11">
    <source>
        <dbReference type="ARBA" id="ARBA00023242"/>
    </source>
</evidence>
<evidence type="ECO:0000256" key="12">
    <source>
        <dbReference type="ARBA" id="ARBA00025670"/>
    </source>
</evidence>
<dbReference type="OrthoDB" id="425950at2759"/>
<dbReference type="SUPFAM" id="SSF51197">
    <property type="entry name" value="Clavaminate synthase-like"/>
    <property type="match status" value="1"/>
</dbReference>
<dbReference type="PROSITE" id="PS51184">
    <property type="entry name" value="JMJC"/>
    <property type="match status" value="1"/>
</dbReference>
<evidence type="ECO:0000256" key="6">
    <source>
        <dbReference type="ARBA" id="ARBA00022964"/>
    </source>
</evidence>
<dbReference type="FunCoup" id="A0A7M7KBT8">
    <property type="interactions" value="1618"/>
</dbReference>
<keyword evidence="8 14" id="KW-0408">Iron</keyword>
<dbReference type="PANTHER" id="PTHR13096:SF8">
    <property type="entry name" value="RIBOSOMAL OXYGENASE 1"/>
    <property type="match status" value="1"/>
</dbReference>
<keyword evidence="6 14" id="KW-0223">Dioxygenase</keyword>
<reference evidence="17" key="1">
    <citation type="submission" date="2021-01" db="UniProtKB">
        <authorList>
            <consortium name="EnsemblMetazoa"/>
        </authorList>
    </citation>
    <scope>IDENTIFICATION</scope>
</reference>
<dbReference type="PANTHER" id="PTHR13096">
    <property type="entry name" value="MINA53 MYC INDUCED NUCLEAR ANTIGEN"/>
    <property type="match status" value="1"/>
</dbReference>
<dbReference type="FunFam" id="2.60.120.650:FF:000013">
    <property type="entry name" value="Ribosomal oxygenase 1"/>
    <property type="match status" value="1"/>
</dbReference>
<comment type="cofactor">
    <cofactor evidence="14">
        <name>Fe(2+)</name>
        <dbReference type="ChEBI" id="CHEBI:29033"/>
    </cofactor>
    <text evidence="14">Binds 1 Fe(2+) ion per subunit.</text>
</comment>
<dbReference type="FunFam" id="3.90.930.40:FF:000001">
    <property type="entry name" value="ribosomal oxygenase 1 isoform X1"/>
    <property type="match status" value="1"/>
</dbReference>
<dbReference type="Proteomes" id="UP000594260">
    <property type="component" value="Unplaced"/>
</dbReference>
<evidence type="ECO:0000256" key="2">
    <source>
        <dbReference type="ARBA" id="ARBA00010309"/>
    </source>
</evidence>
<dbReference type="EnsemblMetazoa" id="XM_022808153">
    <property type="protein sequence ID" value="XP_022663888"/>
    <property type="gene ID" value="LOC111251512"/>
</dbReference>
<comment type="subcellular location">
    <subcellularLocation>
        <location evidence="1 14">Nucleus</location>
    </subcellularLocation>
</comment>
<dbReference type="CTD" id="31374"/>
<comment type="similarity">
    <text evidence="2">Belongs to the ROX family. NO66 subfamily.</text>
</comment>